<accession>A0AA90YT31</accession>
<gene>
    <name evidence="2" type="ORF">GS634_09865</name>
</gene>
<dbReference type="Gene3D" id="3.40.50.10610">
    <property type="entry name" value="ABC-type transport auxiliary lipoprotein component"/>
    <property type="match status" value="1"/>
</dbReference>
<comment type="caution">
    <text evidence="2">The sequence shown here is derived from an EMBL/GenBank/DDBJ whole genome shotgun (WGS) entry which is preliminary data.</text>
</comment>
<dbReference type="PROSITE" id="PS50005">
    <property type="entry name" value="TPR"/>
    <property type="match status" value="1"/>
</dbReference>
<protein>
    <recommendedName>
        <fullName evidence="4">PEP-CTERM system TPR-repeat lipoprotein</fullName>
    </recommendedName>
</protein>
<sequence>MLAEVSSAIDPSAIQEQLKRVLVSPHFADTTRLNRFLSHIVGEALAGRSETLKGYAIGIDVFDKPEDFDPTIDTIVRVQANKMRSRLDLYYAQEGREDPVRIHIPKGSYAPVFEIAFDPERRTDAETPPAATGRVAVAVMPFDNLSGDPSQEYLADGFTEEIISAIARFREVSVLSRHVTFRFRGRGRDPRAVGSELDVQYLVEGSVRHWDNKLRVTAQLIDAETGQQVSADTYDRDLSADSLFEIQDDIAARIATEIAEPHGVIHRTGAVQRRAQTHTLDAYQCRLLATEYWREPTVKKHKKVRDLLERAVEIDPEYAGAWGMLAIVYGDELRGGFNFRKSPPPFDRALEAAQRSVALDPLNATGQHALFLTHFHRGEFESFEEAAAKALRANPNYPDMLADLAACFALRGDLEQAARLSARAIELSPNPPGWYHASTFLICFMKNDYSGARSAARKVGGGMWNGSEVLELMCIPYTEPDADLDSTLLALKTNIPDVDRFIQTLYAIWHVPSDISQKMTEALRATGALD</sequence>
<dbReference type="Gene3D" id="1.25.40.10">
    <property type="entry name" value="Tetratricopeptide repeat domain"/>
    <property type="match status" value="1"/>
</dbReference>
<proteinExistence type="predicted"/>
<evidence type="ECO:0008006" key="4">
    <source>
        <dbReference type="Google" id="ProtNLM"/>
    </source>
</evidence>
<dbReference type="InterPro" id="IPR011990">
    <property type="entry name" value="TPR-like_helical_dom_sf"/>
</dbReference>
<dbReference type="EMBL" id="WVRA01000003">
    <property type="protein sequence ID" value="NOE18421.1"/>
    <property type="molecule type" value="Genomic_DNA"/>
</dbReference>
<dbReference type="RefSeq" id="WP_171329844.1">
    <property type="nucleotide sequence ID" value="NZ_WVRA01000003.1"/>
</dbReference>
<dbReference type="Proteomes" id="UP000597886">
    <property type="component" value="Unassembled WGS sequence"/>
</dbReference>
<evidence type="ECO:0000256" key="1">
    <source>
        <dbReference type="PROSITE-ProRule" id="PRU00339"/>
    </source>
</evidence>
<dbReference type="InterPro" id="IPR019734">
    <property type="entry name" value="TPR_rpt"/>
</dbReference>
<dbReference type="SUPFAM" id="SSF48452">
    <property type="entry name" value="TPR-like"/>
    <property type="match status" value="1"/>
</dbReference>
<evidence type="ECO:0000313" key="2">
    <source>
        <dbReference type="EMBL" id="NOE18421.1"/>
    </source>
</evidence>
<dbReference type="AlphaFoldDB" id="A0AA90YT31"/>
<reference evidence="2" key="1">
    <citation type="submission" date="2019-12" db="EMBL/GenBank/DDBJ databases">
        <title>Ruegeria JWLKs population differentiation of coral mucus and skeleton niches.</title>
        <authorList>
            <person name="Luo D."/>
        </authorList>
    </citation>
    <scope>NUCLEOTIDE SEQUENCE</scope>
    <source>
        <strain evidence="2">HKCCD6181</strain>
    </source>
</reference>
<name>A0AA90YT31_9RHOB</name>
<evidence type="ECO:0000313" key="3">
    <source>
        <dbReference type="Proteomes" id="UP000597886"/>
    </source>
</evidence>
<feature type="repeat" description="TPR" evidence="1">
    <location>
        <begin position="398"/>
        <end position="431"/>
    </location>
</feature>
<organism evidence="2 3">
    <name type="scientific">Ruegeria atlantica</name>
    <dbReference type="NCBI Taxonomy" id="81569"/>
    <lineage>
        <taxon>Bacteria</taxon>
        <taxon>Pseudomonadati</taxon>
        <taxon>Pseudomonadota</taxon>
        <taxon>Alphaproteobacteria</taxon>
        <taxon>Rhodobacterales</taxon>
        <taxon>Roseobacteraceae</taxon>
        <taxon>Ruegeria</taxon>
    </lineage>
</organism>
<keyword evidence="1" id="KW-0802">TPR repeat</keyword>